<dbReference type="InterPro" id="IPR001810">
    <property type="entry name" value="F-box_dom"/>
</dbReference>
<dbReference type="InterPro" id="IPR032675">
    <property type="entry name" value="LRR_dom_sf"/>
</dbReference>
<feature type="domain" description="F-box" evidence="1">
    <location>
        <begin position="1"/>
        <end position="43"/>
    </location>
</feature>
<accession>A0AAW0S7M5</accession>
<dbReference type="Gene3D" id="3.80.10.10">
    <property type="entry name" value="Ribonuclease Inhibitor"/>
    <property type="match status" value="1"/>
</dbReference>
<name>A0AAW0S7M5_9HYPO</name>
<reference evidence="2 3" key="1">
    <citation type="submission" date="2020-02" db="EMBL/GenBank/DDBJ databases">
        <title>Comparative genomics of the hypocrealean fungal genus Beauvera.</title>
        <authorList>
            <person name="Showalter D.N."/>
            <person name="Bushley K.E."/>
            <person name="Rehner S.A."/>
        </authorList>
    </citation>
    <scope>NUCLEOTIDE SEQUENCE [LARGE SCALE GENOMIC DNA]</scope>
    <source>
        <strain evidence="2 3">ARSEF4384</strain>
    </source>
</reference>
<keyword evidence="3" id="KW-1185">Reference proteome</keyword>
<dbReference type="SUPFAM" id="SSF52047">
    <property type="entry name" value="RNI-like"/>
    <property type="match status" value="1"/>
</dbReference>
<dbReference type="Proteomes" id="UP001397290">
    <property type="component" value="Unassembled WGS sequence"/>
</dbReference>
<comment type="caution">
    <text evidence="2">The sequence shown here is derived from an EMBL/GenBank/DDBJ whole genome shotgun (WGS) entry which is preliminary data.</text>
</comment>
<dbReference type="SUPFAM" id="SSF81383">
    <property type="entry name" value="F-box domain"/>
    <property type="match status" value="1"/>
</dbReference>
<organism evidence="2 3">
    <name type="scientific">Beauveria asiatica</name>
    <dbReference type="NCBI Taxonomy" id="1069075"/>
    <lineage>
        <taxon>Eukaryota</taxon>
        <taxon>Fungi</taxon>
        <taxon>Dikarya</taxon>
        <taxon>Ascomycota</taxon>
        <taxon>Pezizomycotina</taxon>
        <taxon>Sordariomycetes</taxon>
        <taxon>Hypocreomycetidae</taxon>
        <taxon>Hypocreales</taxon>
        <taxon>Cordycipitaceae</taxon>
        <taxon>Beauveria</taxon>
    </lineage>
</organism>
<dbReference type="Pfam" id="PF12937">
    <property type="entry name" value="F-box-like"/>
    <property type="match status" value="1"/>
</dbReference>
<dbReference type="InterPro" id="IPR036047">
    <property type="entry name" value="F-box-like_dom_sf"/>
</dbReference>
<dbReference type="AlphaFoldDB" id="A0AAW0S7M5"/>
<sequence length="354" mass="39832">MERVPAEVIHLILSYLDTRDLARVATSCRVLSSRAEPLLYQNLDICLHSGNPTPATHKHLCVLSREPRLRQLIRHVAVGNAEATLWTAGHTNLLKIILSTCIDCPTQIRSFSWKPTRIFIDVYFPKLTHLDCADVRSQNEIDWIQWHLVHCRHLKSLSIGSARLLSPFFSSSLFSALTAPPSLDTLSLRGIDLSYVNPAVVIGPTIRSLDLRYCAGMDAFFFEVARLGLTPKLRTFRALGIMSMALLQNFLFTLAGASHLEELSLCLGSALHPICLHCIEPHAPALKMLILDFRAVLQDVDSAIQYSADQFEDILARFPRLVSLGLPLQLKDPFFDRYKRAEFKVRILAIPLPF</sequence>
<dbReference type="Gene3D" id="1.20.1280.50">
    <property type="match status" value="1"/>
</dbReference>
<dbReference type="EMBL" id="JAAHCF010000011">
    <property type="protein sequence ID" value="KAK8150614.1"/>
    <property type="molecule type" value="Genomic_DNA"/>
</dbReference>
<protein>
    <recommendedName>
        <fullName evidence="1">F-box domain-containing protein</fullName>
    </recommendedName>
</protein>
<evidence type="ECO:0000259" key="1">
    <source>
        <dbReference type="PROSITE" id="PS50181"/>
    </source>
</evidence>
<evidence type="ECO:0000313" key="2">
    <source>
        <dbReference type="EMBL" id="KAK8150614.1"/>
    </source>
</evidence>
<gene>
    <name evidence="2" type="ORF">G3M48_000487</name>
</gene>
<evidence type="ECO:0000313" key="3">
    <source>
        <dbReference type="Proteomes" id="UP001397290"/>
    </source>
</evidence>
<proteinExistence type="predicted"/>
<dbReference type="PROSITE" id="PS50181">
    <property type="entry name" value="FBOX"/>
    <property type="match status" value="1"/>
</dbReference>